<gene>
    <name evidence="1" type="ORF">Bandiella_00777</name>
</gene>
<organism evidence="1 2">
    <name type="scientific">Candidatus Bandiella euplotis</name>
    <dbReference type="NCBI Taxonomy" id="1664265"/>
    <lineage>
        <taxon>Bacteria</taxon>
        <taxon>Pseudomonadati</taxon>
        <taxon>Pseudomonadota</taxon>
        <taxon>Alphaproteobacteria</taxon>
        <taxon>Rickettsiales</taxon>
        <taxon>Candidatus Midichloriaceae</taxon>
        <taxon>Candidatus Bandiella</taxon>
    </lineage>
</organism>
<dbReference type="Proteomes" id="UP001327219">
    <property type="component" value="Chromosome"/>
</dbReference>
<proteinExistence type="predicted"/>
<keyword evidence="2" id="KW-1185">Reference proteome</keyword>
<reference evidence="1 2" key="1">
    <citation type="submission" date="2022-11" db="EMBL/GenBank/DDBJ databases">
        <title>Host association and intracellularity evolved multiple times independently in the Rickettsiales.</title>
        <authorList>
            <person name="Castelli M."/>
            <person name="Nardi T."/>
            <person name="Gammuto L."/>
            <person name="Bellinzona G."/>
            <person name="Sabaneyeva E."/>
            <person name="Potekhin A."/>
            <person name="Serra V."/>
            <person name="Petroni G."/>
            <person name="Sassera D."/>
        </authorList>
    </citation>
    <scope>NUCLEOTIDE SEQUENCE [LARGE SCALE GENOMIC DNA]</scope>
    <source>
        <strain evidence="1 2">NDG2</strain>
    </source>
</reference>
<sequence>MTTLSNELNENGVGSKVNDVLSNHILYEDM</sequence>
<protein>
    <submittedName>
        <fullName evidence="1">Uncharacterized protein</fullName>
    </submittedName>
</protein>
<dbReference type="EMBL" id="CP110820">
    <property type="protein sequence ID" value="WPX96659.1"/>
    <property type="molecule type" value="Genomic_DNA"/>
</dbReference>
<name>A0ABZ0UNU6_9RICK</name>
<evidence type="ECO:0000313" key="2">
    <source>
        <dbReference type="Proteomes" id="UP001327219"/>
    </source>
</evidence>
<evidence type="ECO:0000313" key="1">
    <source>
        <dbReference type="EMBL" id="WPX96659.1"/>
    </source>
</evidence>
<accession>A0ABZ0UNU6</accession>